<dbReference type="VEuPathDB" id="FungiDB:PODANS_5_10770"/>
<gene>
    <name evidence="2" type="ORF">PODANS_5_10770</name>
</gene>
<proteinExistence type="predicted"/>
<dbReference type="HOGENOM" id="CLU_826730_0_0_1"/>
<feature type="region of interest" description="Disordered" evidence="1">
    <location>
        <begin position="1"/>
        <end position="27"/>
    </location>
</feature>
<name>B2APF0_PODAN</name>
<evidence type="ECO:0000256" key="1">
    <source>
        <dbReference type="SAM" id="MobiDB-lite"/>
    </source>
</evidence>
<dbReference type="GO" id="GO:0008237">
    <property type="term" value="F:metallopeptidase activity"/>
    <property type="evidence" value="ECO:0007669"/>
    <property type="project" value="InterPro"/>
</dbReference>
<evidence type="ECO:0000313" key="2">
    <source>
        <dbReference type="EMBL" id="CAP65867.1"/>
    </source>
</evidence>
<dbReference type="EMBL" id="FO904940">
    <property type="protein sequence ID" value="CDP30271.1"/>
    <property type="molecule type" value="Genomic_DNA"/>
</dbReference>
<dbReference type="EMBL" id="CU633876">
    <property type="protein sequence ID" value="CAP65867.1"/>
    <property type="molecule type" value="Genomic_DNA"/>
</dbReference>
<sequence>MQHSEDRSDTMSAPAAPNDNKTEKPEREHVYAVTIPSLQWKRGEVIPTAFVNGTPQLQAKVKQHAQELEKHANIRFKFQPSEHGPVRTTIAMDPQLGSYSKLDTESPVAAYNNPDNPTMNLRIDETTPDDEIRRTCMHELLHAIGFDYGHQSPAANIEWDEDAVYDEMAKSGWTREKTDRNILTQLNKRNVQHSRFDPDSIMGTRSKRTGQGTGFPTLGTPCFLRLTSLLPVKCTRSMTCRLMACSAQGNVPPLGPTSNNILRNLLPIMIKCMPGRTSLGQAQDTSTETVPTQGRMSIRAPCKEMSRKRMSEIRCAMRRLGTLRRLYLSQSQNGSF</sequence>
<dbReference type="RefSeq" id="XP_001905624.1">
    <property type="nucleotide sequence ID" value="XM_001905589.1"/>
</dbReference>
<dbReference type="Gene3D" id="3.40.390.10">
    <property type="entry name" value="Collagenase (Catalytic Domain)"/>
    <property type="match status" value="1"/>
</dbReference>
<reference evidence="2 4" key="1">
    <citation type="journal article" date="2008" name="Genome Biol.">
        <title>The genome sequence of the model ascomycete fungus Podospora anserina.</title>
        <authorList>
            <person name="Espagne E."/>
            <person name="Lespinet O."/>
            <person name="Malagnac F."/>
            <person name="Da Silva C."/>
            <person name="Jaillon O."/>
            <person name="Porcel B.M."/>
            <person name="Couloux A."/>
            <person name="Aury J.-M."/>
            <person name="Segurens B."/>
            <person name="Poulain J."/>
            <person name="Anthouard V."/>
            <person name="Grossetete S."/>
            <person name="Khalili H."/>
            <person name="Coppin E."/>
            <person name="Dequard-Chablat M."/>
            <person name="Picard M."/>
            <person name="Contamine V."/>
            <person name="Arnaise S."/>
            <person name="Bourdais A."/>
            <person name="Berteaux-Lecellier V."/>
            <person name="Gautheret D."/>
            <person name="de Vries R.P."/>
            <person name="Battaglia E."/>
            <person name="Coutinho P.M."/>
            <person name="Danchin E.G.J."/>
            <person name="Henrissat B."/>
            <person name="El Khoury R."/>
            <person name="Sainsard-Chanet A."/>
            <person name="Boivin A."/>
            <person name="Pinan-Lucarre B."/>
            <person name="Sellem C.H."/>
            <person name="Debuchy R."/>
            <person name="Wincker P."/>
            <person name="Weissenbach J."/>
            <person name="Silar P."/>
        </authorList>
    </citation>
    <scope>NUCLEOTIDE SEQUENCE [LARGE SCALE GENOMIC DNA]</scope>
    <source>
        <strain evidence="4">S / ATCC MYA-4624 / DSM 980 / FGSC 10383</strain>
        <strain evidence="2">S mat+</strain>
    </source>
</reference>
<keyword evidence="4" id="KW-1185">Reference proteome</keyword>
<accession>B2APF0</accession>
<evidence type="ECO:0000313" key="3">
    <source>
        <dbReference type="EMBL" id="CDP30271.1"/>
    </source>
</evidence>
<dbReference type="OrthoDB" id="291007at2759"/>
<dbReference type="AlphaFoldDB" id="B2APF0"/>
<evidence type="ECO:0000313" key="4">
    <source>
        <dbReference type="Proteomes" id="UP000001197"/>
    </source>
</evidence>
<dbReference type="GeneID" id="6189851"/>
<reference evidence="2" key="2">
    <citation type="submission" date="2008-07" db="EMBL/GenBank/DDBJ databases">
        <authorList>
            <person name="Genoscope - CEA"/>
        </authorList>
    </citation>
    <scope>NUCLEOTIDE SEQUENCE</scope>
    <source>
        <strain evidence="2">S mat+</strain>
    </source>
</reference>
<dbReference type="eggNOG" id="ENOG502RP86">
    <property type="taxonomic scope" value="Eukaryota"/>
</dbReference>
<dbReference type="SUPFAM" id="SSF55486">
    <property type="entry name" value="Metalloproteases ('zincins'), catalytic domain"/>
    <property type="match status" value="1"/>
</dbReference>
<protein>
    <submittedName>
        <fullName evidence="2">Podospora anserina S mat+ genomic DNA chromosome 5, supercontig 10</fullName>
    </submittedName>
</protein>
<reference evidence="4" key="3">
    <citation type="journal article" date="2014" name="Genetics">
        <title>Maintaining two mating types: Structure of the mating type locus and its role in heterokaryosis in Podospora anserina.</title>
        <authorList>
            <person name="Grognet P."/>
            <person name="Bidard F."/>
            <person name="Kuchly C."/>
            <person name="Tong L.C.H."/>
            <person name="Coppin E."/>
            <person name="Benkhali J.A."/>
            <person name="Couloux A."/>
            <person name="Wincker P."/>
            <person name="Debuchy R."/>
            <person name="Silar P."/>
        </authorList>
    </citation>
    <scope>GENOME REANNOTATION</scope>
    <source>
        <strain evidence="4">S / ATCC MYA-4624 / DSM 980 / FGSC 10383</strain>
    </source>
</reference>
<organism evidence="2">
    <name type="scientific">Podospora anserina (strain S / ATCC MYA-4624 / DSM 980 / FGSC 10383)</name>
    <name type="common">Pleurage anserina</name>
    <dbReference type="NCBI Taxonomy" id="515849"/>
    <lineage>
        <taxon>Eukaryota</taxon>
        <taxon>Fungi</taxon>
        <taxon>Dikarya</taxon>
        <taxon>Ascomycota</taxon>
        <taxon>Pezizomycotina</taxon>
        <taxon>Sordariomycetes</taxon>
        <taxon>Sordariomycetidae</taxon>
        <taxon>Sordariales</taxon>
        <taxon>Podosporaceae</taxon>
        <taxon>Podospora</taxon>
        <taxon>Podospora anserina</taxon>
    </lineage>
</organism>
<dbReference type="Proteomes" id="UP000001197">
    <property type="component" value="Chromosome 5"/>
</dbReference>
<dbReference type="InterPro" id="IPR024079">
    <property type="entry name" value="MetalloPept_cat_dom_sf"/>
</dbReference>
<reference evidence="3" key="4">
    <citation type="submission" date="2015-04" db="EMBL/GenBank/DDBJ databases">
        <title>Maintaining two mating types: Structure of the mating type locus and its role in heterokaryosis in Podospora anserina.</title>
        <authorList>
            <person name="Grognet P."/>
            <person name="Bidard F."/>
            <person name="Kuchly C."/>
            <person name="Chan Ho Tong L."/>
            <person name="Coppin E."/>
            <person name="Ait Benkhali J."/>
            <person name="Couloux A."/>
            <person name="Wincker P."/>
            <person name="Debuchy R."/>
            <person name="Silar P."/>
        </authorList>
    </citation>
    <scope>NUCLEOTIDE SEQUENCE</scope>
</reference>
<dbReference type="KEGG" id="pan:PODANSg2651"/>